<dbReference type="PANTHER" id="PTHR24276:SF98">
    <property type="entry name" value="FI18310P1-RELATED"/>
    <property type="match status" value="1"/>
</dbReference>
<dbReference type="PROSITE" id="PS00134">
    <property type="entry name" value="TRYPSIN_HIS"/>
    <property type="match status" value="1"/>
</dbReference>
<evidence type="ECO:0000256" key="1">
    <source>
        <dbReference type="ARBA" id="ARBA00007664"/>
    </source>
</evidence>
<evidence type="ECO:0000256" key="2">
    <source>
        <dbReference type="ARBA" id="ARBA00022670"/>
    </source>
</evidence>
<dbReference type="Pfam" id="PF00089">
    <property type="entry name" value="Trypsin"/>
    <property type="match status" value="1"/>
</dbReference>
<dbReference type="Gene3D" id="2.40.10.10">
    <property type="entry name" value="Trypsin-like serine proteases"/>
    <property type="match status" value="1"/>
</dbReference>
<dbReference type="EnsemblMetazoa" id="XM_031922106">
    <property type="protein sequence ID" value="XP_031777966"/>
    <property type="gene ID" value="LOC100678388"/>
</dbReference>
<evidence type="ECO:0000313" key="8">
    <source>
        <dbReference type="Proteomes" id="UP000002358"/>
    </source>
</evidence>
<reference evidence="7" key="1">
    <citation type="submission" date="2021-01" db="UniProtKB">
        <authorList>
            <consortium name="EnsemblMetazoa"/>
        </authorList>
    </citation>
    <scope>IDENTIFICATION</scope>
</reference>
<dbReference type="OrthoDB" id="8725585at2759"/>
<evidence type="ECO:0000259" key="6">
    <source>
        <dbReference type="PROSITE" id="PS50240"/>
    </source>
</evidence>
<dbReference type="PRINTS" id="PR00722">
    <property type="entry name" value="CHYMOTRYPSIN"/>
</dbReference>
<dbReference type="InterPro" id="IPR043504">
    <property type="entry name" value="Peptidase_S1_PA_chymotrypsin"/>
</dbReference>
<protein>
    <recommendedName>
        <fullName evidence="6">Peptidase S1 domain-containing protein</fullName>
    </recommendedName>
</protein>
<evidence type="ECO:0000256" key="4">
    <source>
        <dbReference type="ARBA" id="ARBA00022825"/>
    </source>
</evidence>
<dbReference type="GeneID" id="100678388"/>
<dbReference type="FunCoup" id="A0A7M7PYE3">
    <property type="interactions" value="15"/>
</dbReference>
<dbReference type="FunFam" id="2.40.10.10:FF:000068">
    <property type="entry name" value="transmembrane protease serine 2"/>
    <property type="match status" value="1"/>
</dbReference>
<dbReference type="GO" id="GO:0004252">
    <property type="term" value="F:serine-type endopeptidase activity"/>
    <property type="evidence" value="ECO:0007669"/>
    <property type="project" value="InterPro"/>
</dbReference>
<keyword evidence="3" id="KW-0378">Hydrolase</keyword>
<organism evidence="7 8">
    <name type="scientific">Nasonia vitripennis</name>
    <name type="common">Parasitic wasp</name>
    <dbReference type="NCBI Taxonomy" id="7425"/>
    <lineage>
        <taxon>Eukaryota</taxon>
        <taxon>Metazoa</taxon>
        <taxon>Ecdysozoa</taxon>
        <taxon>Arthropoda</taxon>
        <taxon>Hexapoda</taxon>
        <taxon>Insecta</taxon>
        <taxon>Pterygota</taxon>
        <taxon>Neoptera</taxon>
        <taxon>Endopterygota</taxon>
        <taxon>Hymenoptera</taxon>
        <taxon>Apocrita</taxon>
        <taxon>Proctotrupomorpha</taxon>
        <taxon>Chalcidoidea</taxon>
        <taxon>Pteromalidae</taxon>
        <taxon>Pteromalinae</taxon>
        <taxon>Nasonia</taxon>
    </lineage>
</organism>
<accession>A0A7M7PYE3</accession>
<dbReference type="PROSITE" id="PS50240">
    <property type="entry name" value="TRYPSIN_DOM"/>
    <property type="match status" value="1"/>
</dbReference>
<evidence type="ECO:0000256" key="3">
    <source>
        <dbReference type="ARBA" id="ARBA00022801"/>
    </source>
</evidence>
<proteinExistence type="inferred from homology"/>
<dbReference type="InterPro" id="IPR050430">
    <property type="entry name" value="Peptidase_S1"/>
</dbReference>
<dbReference type="RefSeq" id="XP_031777966.1">
    <property type="nucleotide sequence ID" value="XM_031922106.1"/>
</dbReference>
<dbReference type="Proteomes" id="UP000002358">
    <property type="component" value="Chromosome 1"/>
</dbReference>
<keyword evidence="8" id="KW-1185">Reference proteome</keyword>
<dbReference type="SUPFAM" id="SSF50494">
    <property type="entry name" value="Trypsin-like serine proteases"/>
    <property type="match status" value="1"/>
</dbReference>
<keyword evidence="4" id="KW-0720">Serine protease</keyword>
<keyword evidence="5" id="KW-1015">Disulfide bond</keyword>
<dbReference type="InterPro" id="IPR001314">
    <property type="entry name" value="Peptidase_S1A"/>
</dbReference>
<dbReference type="AlphaFoldDB" id="A0A7M7PYE3"/>
<keyword evidence="2" id="KW-0645">Protease</keyword>
<evidence type="ECO:0000313" key="7">
    <source>
        <dbReference type="EnsemblMetazoa" id="XP_031777966"/>
    </source>
</evidence>
<dbReference type="InterPro" id="IPR001254">
    <property type="entry name" value="Trypsin_dom"/>
</dbReference>
<dbReference type="InterPro" id="IPR009003">
    <property type="entry name" value="Peptidase_S1_PA"/>
</dbReference>
<dbReference type="SMART" id="SM00020">
    <property type="entry name" value="Tryp_SPc"/>
    <property type="match status" value="1"/>
</dbReference>
<dbReference type="PANTHER" id="PTHR24276">
    <property type="entry name" value="POLYSERASE-RELATED"/>
    <property type="match status" value="1"/>
</dbReference>
<dbReference type="KEGG" id="nvi:100678388"/>
<feature type="domain" description="Peptidase S1" evidence="6">
    <location>
        <begin position="10"/>
        <end position="241"/>
    </location>
</feature>
<dbReference type="SMR" id="A0A7M7PYE3"/>
<dbReference type="GO" id="GO:0006508">
    <property type="term" value="P:proteolysis"/>
    <property type="evidence" value="ECO:0007669"/>
    <property type="project" value="UniProtKB-KW"/>
</dbReference>
<evidence type="ECO:0000256" key="5">
    <source>
        <dbReference type="ARBA" id="ARBA00023157"/>
    </source>
</evidence>
<dbReference type="InParanoid" id="A0A7M7PYE3"/>
<dbReference type="InterPro" id="IPR018114">
    <property type="entry name" value="TRYPSIN_HIS"/>
</dbReference>
<sequence>MIEALDGEGIVGGDYVTDYKFNYQISIQLEDFHMCGGGIITNQYVLTAAHCVIDEKDRFTQSQLVIVAGTLESNSTDSSVVKVKIEQAFIPKYYKRVKPNSPGRDRTVGDIAVLKLKKGLGLEHNSKLGKLKLPPKVDGDFMTYENDVGTIAGFGIHHNWVKMGTDLENNKTIEVASGGDLRLKYAEVNIISQDECNNMFFKPILDTHICGTIKPRDPKNPEGICTGYSGGPLVYDGDTVI</sequence>
<comment type="similarity">
    <text evidence="1">Belongs to the peptidase S1 family.</text>
</comment>
<name>A0A7M7PYE3_NASVI</name>